<comment type="pathway">
    <text evidence="7">Cell wall biogenesis; peptidoglycan biosynthesis.</text>
</comment>
<reference evidence="9" key="1">
    <citation type="submission" date="2019-12" db="EMBL/GenBank/DDBJ databases">
        <title>Complete genome of Terracaulis silvestris 0127_4.</title>
        <authorList>
            <person name="Vieira S."/>
            <person name="Riedel T."/>
            <person name="Sproer C."/>
            <person name="Pascual J."/>
            <person name="Boedeker C."/>
            <person name="Overmann J."/>
        </authorList>
    </citation>
    <scope>NUCLEOTIDE SEQUENCE [LARGE SCALE GENOMIC DNA]</scope>
    <source>
        <strain evidence="9">0127_4</strain>
    </source>
</reference>
<evidence type="ECO:0000256" key="6">
    <source>
        <dbReference type="ARBA" id="ARBA00023316"/>
    </source>
</evidence>
<keyword evidence="6 7" id="KW-0961">Cell wall biogenesis/degradation</keyword>
<feature type="binding site" evidence="7">
    <location>
        <begin position="12"/>
        <end position="13"/>
    </location>
    <ligand>
        <name>substrate</name>
    </ligand>
</feature>
<evidence type="ECO:0000256" key="4">
    <source>
        <dbReference type="ARBA" id="ARBA00022984"/>
    </source>
</evidence>
<name>A0A6I6MWC7_9CAUL</name>
<evidence type="ECO:0000256" key="5">
    <source>
        <dbReference type="ARBA" id="ARBA00023235"/>
    </source>
</evidence>
<comment type="function">
    <text evidence="7">Provides the (R)-glutamate required for cell wall biosynthesis.</text>
</comment>
<dbReference type="KEGG" id="tsv:DSM104635_03585"/>
<dbReference type="NCBIfam" id="TIGR00067">
    <property type="entry name" value="glut_race"/>
    <property type="match status" value="1"/>
</dbReference>
<dbReference type="PANTHER" id="PTHR21198:SF2">
    <property type="entry name" value="GLUTAMATE RACEMASE"/>
    <property type="match status" value="1"/>
</dbReference>
<dbReference type="UniPathway" id="UPA00219"/>
<dbReference type="HAMAP" id="MF_00258">
    <property type="entry name" value="Glu_racemase"/>
    <property type="match status" value="1"/>
</dbReference>
<organism evidence="8 9">
    <name type="scientific">Terricaulis silvestris</name>
    <dbReference type="NCBI Taxonomy" id="2686094"/>
    <lineage>
        <taxon>Bacteria</taxon>
        <taxon>Pseudomonadati</taxon>
        <taxon>Pseudomonadota</taxon>
        <taxon>Alphaproteobacteria</taxon>
        <taxon>Caulobacterales</taxon>
        <taxon>Caulobacteraceae</taxon>
        <taxon>Terricaulis</taxon>
    </lineage>
</organism>
<dbReference type="AlphaFoldDB" id="A0A6I6MWC7"/>
<evidence type="ECO:0000256" key="3">
    <source>
        <dbReference type="ARBA" id="ARBA00022960"/>
    </source>
</evidence>
<evidence type="ECO:0000313" key="9">
    <source>
        <dbReference type="Proteomes" id="UP000431269"/>
    </source>
</evidence>
<dbReference type="Gene3D" id="3.40.50.1860">
    <property type="match status" value="2"/>
</dbReference>
<sequence length="274" mass="28303">MVNSAKRVLVFDSGVGGLSVFDAIAASGHALELSYAADNAWLPYGLKSDAELKARVPALLIAMVRHWVPDAVVVACNTASTIALEDVRAALSIPVVGVVPPIKPAAALTKTGTIGLLATPATVRRAYTDDLIAQFAPDKTVVRFGSAALVEAAEQKLRGDVPDRSAITEAIEGLFGAPGGGDIDVVAVACTHFPLLAEELSAASPRPATWLDSGAAIARRVVQVLSAETGVTRAQYVGFTDMEHAHGLAPALRARGFEGVSRIGSSDFALAAVD</sequence>
<dbReference type="RefSeq" id="WP_158767498.1">
    <property type="nucleotide sequence ID" value="NZ_CP047045.1"/>
</dbReference>
<dbReference type="Proteomes" id="UP000431269">
    <property type="component" value="Chromosome"/>
</dbReference>
<keyword evidence="5 7" id="KW-0413">Isomerase</keyword>
<proteinExistence type="inferred from homology"/>
<dbReference type="InterPro" id="IPR004391">
    <property type="entry name" value="Glu_race"/>
</dbReference>
<feature type="active site" description="Proton donor/acceptor" evidence="7">
    <location>
        <position position="190"/>
    </location>
</feature>
<dbReference type="GO" id="GO:0008881">
    <property type="term" value="F:glutamate racemase activity"/>
    <property type="evidence" value="ECO:0007669"/>
    <property type="project" value="UniProtKB-UniRule"/>
</dbReference>
<dbReference type="GO" id="GO:0008360">
    <property type="term" value="P:regulation of cell shape"/>
    <property type="evidence" value="ECO:0007669"/>
    <property type="project" value="UniProtKB-KW"/>
</dbReference>
<evidence type="ECO:0000256" key="7">
    <source>
        <dbReference type="HAMAP-Rule" id="MF_00258"/>
    </source>
</evidence>
<dbReference type="EC" id="5.1.1.3" evidence="2 7"/>
<evidence type="ECO:0000256" key="1">
    <source>
        <dbReference type="ARBA" id="ARBA00001602"/>
    </source>
</evidence>
<protein>
    <recommendedName>
        <fullName evidence="2 7">Glutamate racemase</fullName>
        <ecNumber evidence="2 7">5.1.1.3</ecNumber>
    </recommendedName>
</protein>
<comment type="catalytic activity">
    <reaction evidence="1 7">
        <text>L-glutamate = D-glutamate</text>
        <dbReference type="Rhea" id="RHEA:12813"/>
        <dbReference type="ChEBI" id="CHEBI:29985"/>
        <dbReference type="ChEBI" id="CHEBI:29986"/>
        <dbReference type="EC" id="5.1.1.3"/>
    </reaction>
</comment>
<dbReference type="PROSITE" id="PS00923">
    <property type="entry name" value="ASP_GLU_RACEMASE_1"/>
    <property type="match status" value="1"/>
</dbReference>
<dbReference type="PANTHER" id="PTHR21198">
    <property type="entry name" value="GLUTAMATE RACEMASE"/>
    <property type="match status" value="1"/>
</dbReference>
<keyword evidence="3 7" id="KW-0133">Cell shape</keyword>
<accession>A0A6I6MWC7</accession>
<gene>
    <name evidence="7 8" type="primary">murI</name>
    <name evidence="8" type="ORF">DSM104635_03585</name>
</gene>
<feature type="active site" description="Proton donor/acceptor" evidence="7">
    <location>
        <position position="76"/>
    </location>
</feature>
<dbReference type="Pfam" id="PF01177">
    <property type="entry name" value="Asp_Glu_race"/>
    <property type="match status" value="1"/>
</dbReference>
<feature type="binding site" evidence="7">
    <location>
        <begin position="44"/>
        <end position="45"/>
    </location>
    <ligand>
        <name>substrate</name>
    </ligand>
</feature>
<dbReference type="EMBL" id="CP047045">
    <property type="protein sequence ID" value="QGZ96724.1"/>
    <property type="molecule type" value="Genomic_DNA"/>
</dbReference>
<dbReference type="InterPro" id="IPR015942">
    <property type="entry name" value="Asp/Glu/hydantoin_racemase"/>
</dbReference>
<dbReference type="SUPFAM" id="SSF53681">
    <property type="entry name" value="Aspartate/glutamate racemase"/>
    <property type="match status" value="2"/>
</dbReference>
<evidence type="ECO:0000256" key="2">
    <source>
        <dbReference type="ARBA" id="ARBA00013090"/>
    </source>
</evidence>
<comment type="similarity">
    <text evidence="7">Belongs to the aspartate/glutamate racemases family.</text>
</comment>
<dbReference type="GO" id="GO:0009252">
    <property type="term" value="P:peptidoglycan biosynthetic process"/>
    <property type="evidence" value="ECO:0007669"/>
    <property type="project" value="UniProtKB-UniRule"/>
</dbReference>
<keyword evidence="4 7" id="KW-0573">Peptidoglycan synthesis</keyword>
<evidence type="ECO:0000313" key="8">
    <source>
        <dbReference type="EMBL" id="QGZ96724.1"/>
    </source>
</evidence>
<feature type="binding site" evidence="7">
    <location>
        <begin position="77"/>
        <end position="78"/>
    </location>
    <ligand>
        <name>substrate</name>
    </ligand>
</feature>
<dbReference type="GO" id="GO:0071555">
    <property type="term" value="P:cell wall organization"/>
    <property type="evidence" value="ECO:0007669"/>
    <property type="project" value="UniProtKB-KW"/>
</dbReference>
<feature type="binding site" evidence="7">
    <location>
        <begin position="191"/>
        <end position="192"/>
    </location>
    <ligand>
        <name>substrate</name>
    </ligand>
</feature>
<dbReference type="InterPro" id="IPR018187">
    <property type="entry name" value="Asp/Glu_racemase_AS_1"/>
</dbReference>
<keyword evidence="9" id="KW-1185">Reference proteome</keyword>
<dbReference type="InterPro" id="IPR001920">
    <property type="entry name" value="Asp/Glu_race"/>
</dbReference>